<dbReference type="GO" id="GO:0000492">
    <property type="term" value="P:box C/D snoRNP assembly"/>
    <property type="evidence" value="ECO:0007669"/>
    <property type="project" value="TreeGrafter"/>
</dbReference>
<dbReference type="EMBL" id="AP029264">
    <property type="protein sequence ID" value="BFF94560.1"/>
    <property type="molecule type" value="Genomic_DNA"/>
</dbReference>
<dbReference type="PANTHER" id="PTHR22997">
    <property type="entry name" value="PIH1 DOMAIN-CONTAINING PROTEIN 1"/>
    <property type="match status" value="1"/>
</dbReference>
<evidence type="ECO:0000256" key="1">
    <source>
        <dbReference type="ARBA" id="ARBA00008511"/>
    </source>
</evidence>
<dbReference type="InterPro" id="IPR041442">
    <property type="entry name" value="PIH1D1/2/3_CS-like"/>
</dbReference>
<dbReference type="InterPro" id="IPR050734">
    <property type="entry name" value="PIH1/Kintoun_subfamily"/>
</dbReference>
<evidence type="ECO:0000259" key="4">
    <source>
        <dbReference type="Pfam" id="PF08190"/>
    </source>
</evidence>
<dbReference type="GO" id="GO:1990904">
    <property type="term" value="C:ribonucleoprotein complex"/>
    <property type="evidence" value="ECO:0007669"/>
    <property type="project" value="TreeGrafter"/>
</dbReference>
<dbReference type="AlphaFoldDB" id="A0AAU9FFT4"/>
<proteinExistence type="inferred from homology"/>
<dbReference type="Proteomes" id="UP001500889">
    <property type="component" value="Chromosome U"/>
</dbReference>
<comment type="function">
    <text evidence="3">Involved in the assembly of C/D box small nucleolar ribonucleoprotein (snoRNP) particles. Recruits the SWI/SNF complex to the core promoter of rRNA genes and enhances pre-rRNA transcription. Mediates interaction of TELO2 with the R2TP complex which is necessary for the stability of MTOR and SMG1. Positively regulates the assembly and activity of the mTORC1 complex.</text>
</comment>
<dbReference type="Pfam" id="PF18201">
    <property type="entry name" value="PIH1_CS"/>
    <property type="match status" value="1"/>
</dbReference>
<feature type="domain" description="PIH1 N-terminal" evidence="4">
    <location>
        <begin position="9"/>
        <end position="145"/>
    </location>
</feature>
<organism evidence="6 7">
    <name type="scientific">Drosophila madeirensis</name>
    <name type="common">Fruit fly</name>
    <dbReference type="NCBI Taxonomy" id="30013"/>
    <lineage>
        <taxon>Eukaryota</taxon>
        <taxon>Metazoa</taxon>
        <taxon>Ecdysozoa</taxon>
        <taxon>Arthropoda</taxon>
        <taxon>Hexapoda</taxon>
        <taxon>Insecta</taxon>
        <taxon>Pterygota</taxon>
        <taxon>Neoptera</taxon>
        <taxon>Endopterygota</taxon>
        <taxon>Diptera</taxon>
        <taxon>Brachycera</taxon>
        <taxon>Muscomorpha</taxon>
        <taxon>Ephydroidea</taxon>
        <taxon>Drosophilidae</taxon>
        <taxon>Drosophila</taxon>
        <taxon>Sophophora</taxon>
    </lineage>
</organism>
<dbReference type="GO" id="GO:0097255">
    <property type="term" value="C:R2TP complex"/>
    <property type="evidence" value="ECO:0007669"/>
    <property type="project" value="TreeGrafter"/>
</dbReference>
<dbReference type="GO" id="GO:0006364">
    <property type="term" value="P:rRNA processing"/>
    <property type="evidence" value="ECO:0007669"/>
    <property type="project" value="TreeGrafter"/>
</dbReference>
<accession>A0AAU9FFT4</accession>
<evidence type="ECO:0000259" key="5">
    <source>
        <dbReference type="Pfam" id="PF18201"/>
    </source>
</evidence>
<evidence type="ECO:0000256" key="2">
    <source>
        <dbReference type="ARBA" id="ARBA00040540"/>
    </source>
</evidence>
<evidence type="ECO:0000313" key="6">
    <source>
        <dbReference type="EMBL" id="BFF94560.1"/>
    </source>
</evidence>
<evidence type="ECO:0000256" key="3">
    <source>
        <dbReference type="ARBA" id="ARBA00046233"/>
    </source>
</evidence>
<dbReference type="GO" id="GO:0005737">
    <property type="term" value="C:cytoplasm"/>
    <property type="evidence" value="ECO:0007669"/>
    <property type="project" value="TreeGrafter"/>
</dbReference>
<comment type="similarity">
    <text evidence="1">Belongs to the PIH1 family.</text>
</comment>
<keyword evidence="7" id="KW-1185">Reference proteome</keyword>
<reference evidence="6 7" key="1">
    <citation type="submission" date="2024-02" db="EMBL/GenBank/DDBJ databases">
        <title>A chromosome-level genome assembly of Drosophila madeirensis, a fruit fly species endemic to Madeira island.</title>
        <authorList>
            <person name="Tomihara K."/>
            <person name="Llopart A."/>
            <person name="Yamamoto D."/>
        </authorList>
    </citation>
    <scope>NUCLEOTIDE SEQUENCE [LARGE SCALE GENOMIC DNA]</scope>
    <source>
        <strain evidence="6 7">RF1</strain>
    </source>
</reference>
<dbReference type="PANTHER" id="PTHR22997:SF0">
    <property type="entry name" value="PIH1 DOMAIN-CONTAINING PROTEIN 1"/>
    <property type="match status" value="1"/>
</dbReference>
<name>A0AAU9FFT4_DROMD</name>
<dbReference type="Pfam" id="PF08190">
    <property type="entry name" value="PIH1"/>
    <property type="match status" value="1"/>
</dbReference>
<evidence type="ECO:0000313" key="7">
    <source>
        <dbReference type="Proteomes" id="UP001500889"/>
    </source>
</evidence>
<protein>
    <recommendedName>
        <fullName evidence="2">PIH1 domain-containing protein 1</fullName>
    </recommendedName>
</protein>
<gene>
    <name evidence="6" type="ORF">DMAD_12164</name>
</gene>
<sequence>MFPPSFPSGFCVKSFKVNSNEKFFINVCQAPEVPAPEDVTEEELIAILESPTPGSFRVPMSISDPRQTKDRSNNTVDVCDIAINPQFLVKLQKSQLFKNFFQQLSAEALSEKYNVQISMEKTIILNNRKFMGTLVSHRVRNADVKHVQSVTGNPAAVEPTKDKQPPSKLIQEIDAKHAAEIRKSRQTEELQYKLRAQIRDDAVHEIHAEIYLPNCVSSHEVNLDVGEDRILVESKKHGYLFDKFVNYRLQQDRARALFDKTSKMLQVRIPVYSQ</sequence>
<dbReference type="InterPro" id="IPR012981">
    <property type="entry name" value="PIH1_N"/>
</dbReference>
<feature type="domain" description="PIH1D1/2/3 CS-like" evidence="5">
    <location>
        <begin position="187"/>
        <end position="271"/>
    </location>
</feature>